<protein>
    <submittedName>
        <fullName evidence="1">Uncharacterized protein</fullName>
    </submittedName>
</protein>
<comment type="caution">
    <text evidence="1">The sequence shown here is derived from an EMBL/GenBank/DDBJ whole genome shotgun (WGS) entry which is preliminary data.</text>
</comment>
<sequence length="150" mass="16768">MFISFASPSPFPPPSSLTHSFLILSSYLHSSYPHPVILPSPCHPTFTLLHLLILILTFSSYLHPSTPSHPTFTLLHLLILILTLSSYPHPLILPSFTLSSYLHPSSPSHPTFTLPYLLILPSPSHPTFIHPSSSLTWQCMGGYWQHETGY</sequence>
<proteinExistence type="predicted"/>
<dbReference type="AlphaFoldDB" id="A0AAE1NGU4"/>
<dbReference type="EMBL" id="JAWZYT010006279">
    <property type="protein sequence ID" value="KAK4288496.1"/>
    <property type="molecule type" value="Genomic_DNA"/>
</dbReference>
<accession>A0AAE1NGU4</accession>
<reference evidence="1" key="1">
    <citation type="submission" date="2023-11" db="EMBL/GenBank/DDBJ databases">
        <title>Genome assemblies of two species of porcelain crab, Petrolisthes cinctipes and Petrolisthes manimaculis (Anomura: Porcellanidae).</title>
        <authorList>
            <person name="Angst P."/>
        </authorList>
    </citation>
    <scope>NUCLEOTIDE SEQUENCE</scope>
    <source>
        <strain evidence="1">PB745_02</strain>
        <tissue evidence="1">Gill</tissue>
    </source>
</reference>
<dbReference type="Proteomes" id="UP001292094">
    <property type="component" value="Unassembled WGS sequence"/>
</dbReference>
<name>A0AAE1NGU4_9EUCA</name>
<keyword evidence="2" id="KW-1185">Reference proteome</keyword>
<gene>
    <name evidence="1" type="ORF">Pmani_038474</name>
</gene>
<evidence type="ECO:0000313" key="1">
    <source>
        <dbReference type="EMBL" id="KAK4288496.1"/>
    </source>
</evidence>
<organism evidence="1 2">
    <name type="scientific">Petrolisthes manimaculis</name>
    <dbReference type="NCBI Taxonomy" id="1843537"/>
    <lineage>
        <taxon>Eukaryota</taxon>
        <taxon>Metazoa</taxon>
        <taxon>Ecdysozoa</taxon>
        <taxon>Arthropoda</taxon>
        <taxon>Crustacea</taxon>
        <taxon>Multicrustacea</taxon>
        <taxon>Malacostraca</taxon>
        <taxon>Eumalacostraca</taxon>
        <taxon>Eucarida</taxon>
        <taxon>Decapoda</taxon>
        <taxon>Pleocyemata</taxon>
        <taxon>Anomura</taxon>
        <taxon>Galatheoidea</taxon>
        <taxon>Porcellanidae</taxon>
        <taxon>Petrolisthes</taxon>
    </lineage>
</organism>
<evidence type="ECO:0000313" key="2">
    <source>
        <dbReference type="Proteomes" id="UP001292094"/>
    </source>
</evidence>